<proteinExistence type="inferred from homology"/>
<evidence type="ECO:0000259" key="8">
    <source>
        <dbReference type="Pfam" id="PF01432"/>
    </source>
</evidence>
<comment type="similarity">
    <text evidence="1 7">Belongs to the peptidase M3 family.</text>
</comment>
<dbReference type="GO" id="GO:0004222">
    <property type="term" value="F:metalloendopeptidase activity"/>
    <property type="evidence" value="ECO:0007669"/>
    <property type="project" value="InterPro"/>
</dbReference>
<dbReference type="GO" id="GO:0006508">
    <property type="term" value="P:proteolysis"/>
    <property type="evidence" value="ECO:0007669"/>
    <property type="project" value="UniProtKB-KW"/>
</dbReference>
<dbReference type="SUPFAM" id="SSF55486">
    <property type="entry name" value="Metalloproteases ('zincins'), catalytic domain"/>
    <property type="match status" value="1"/>
</dbReference>
<evidence type="ECO:0000313" key="9">
    <source>
        <dbReference type="Proteomes" id="UP000095281"/>
    </source>
</evidence>
<dbReference type="PANTHER" id="PTHR11804">
    <property type="entry name" value="PROTEASE M3 THIMET OLIGOPEPTIDASE-RELATED"/>
    <property type="match status" value="1"/>
</dbReference>
<evidence type="ECO:0000256" key="2">
    <source>
        <dbReference type="ARBA" id="ARBA00022670"/>
    </source>
</evidence>
<dbReference type="InterPro" id="IPR045090">
    <property type="entry name" value="Pept_M3A_M3B"/>
</dbReference>
<feature type="domain" description="Peptidase M3A/M3B catalytic" evidence="8">
    <location>
        <begin position="319"/>
        <end position="743"/>
    </location>
</feature>
<keyword evidence="6 7" id="KW-0482">Metalloprotease</keyword>
<name>A0A1I8AYY6_MELHA</name>
<keyword evidence="9" id="KW-1185">Reference proteome</keyword>
<evidence type="ECO:0000256" key="4">
    <source>
        <dbReference type="ARBA" id="ARBA00022801"/>
    </source>
</evidence>
<comment type="cofactor">
    <cofactor evidence="7">
        <name>Zn(2+)</name>
        <dbReference type="ChEBI" id="CHEBI:29105"/>
    </cofactor>
    <text evidence="7">Binds 1 zinc ion.</text>
</comment>
<keyword evidence="4 7" id="KW-0378">Hydrolase</keyword>
<keyword evidence="3 7" id="KW-0479">Metal-binding</keyword>
<dbReference type="InterPro" id="IPR024079">
    <property type="entry name" value="MetalloPept_cat_dom_sf"/>
</dbReference>
<keyword evidence="2 7" id="KW-0645">Protease</keyword>
<dbReference type="InterPro" id="IPR001567">
    <property type="entry name" value="Pept_M3A_M3B_dom"/>
</dbReference>
<dbReference type="Gene3D" id="1.10.1370.10">
    <property type="entry name" value="Neurolysin, domain 3"/>
    <property type="match status" value="1"/>
</dbReference>
<evidence type="ECO:0000256" key="3">
    <source>
        <dbReference type="ARBA" id="ARBA00022723"/>
    </source>
</evidence>
<accession>A0A1I8AYY6</accession>
<organism evidence="9 10">
    <name type="scientific">Meloidogyne hapla</name>
    <name type="common">Root-knot nematode worm</name>
    <dbReference type="NCBI Taxonomy" id="6305"/>
    <lineage>
        <taxon>Eukaryota</taxon>
        <taxon>Metazoa</taxon>
        <taxon>Ecdysozoa</taxon>
        <taxon>Nematoda</taxon>
        <taxon>Chromadorea</taxon>
        <taxon>Rhabditida</taxon>
        <taxon>Tylenchina</taxon>
        <taxon>Tylenchomorpha</taxon>
        <taxon>Tylenchoidea</taxon>
        <taxon>Meloidogynidae</taxon>
        <taxon>Meloidogyninae</taxon>
        <taxon>Meloidogyne</taxon>
    </lineage>
</organism>
<dbReference type="Gene3D" id="3.40.390.10">
    <property type="entry name" value="Collagenase (Catalytic Domain)"/>
    <property type="match status" value="1"/>
</dbReference>
<evidence type="ECO:0000256" key="6">
    <source>
        <dbReference type="ARBA" id="ARBA00023049"/>
    </source>
</evidence>
<dbReference type="AlphaFoldDB" id="A0A1I8AYY6"/>
<dbReference type="Pfam" id="PF01432">
    <property type="entry name" value="Peptidase_M3"/>
    <property type="match status" value="1"/>
</dbReference>
<evidence type="ECO:0000256" key="5">
    <source>
        <dbReference type="ARBA" id="ARBA00022833"/>
    </source>
</evidence>
<dbReference type="InterPro" id="IPR024077">
    <property type="entry name" value="Neurolysin/TOP_dom2"/>
</dbReference>
<dbReference type="OMA" id="WESWIAR"/>
<keyword evidence="5 7" id="KW-0862">Zinc</keyword>
<dbReference type="Proteomes" id="UP000095281">
    <property type="component" value="Unplaced"/>
</dbReference>
<sequence length="767" mass="89996">MISSSFRQCFNKSIGYSLFRLSSNAALITRRNLHTSVPYRAINWIVLNDDGYQSPHGAFYVVLPNVPDENPQNNVLLESLESNNDWPPIATGLPDEFYQGTVKYLLEMSATLAEHVDFLEEELKQKDALFTFDKVFSPLLKEEGNAYLAVSSVQLKMLTDWPECNISDWKKDFDAIERLFITEISDRAQHQIIVDSVRRIPESELEKIEPWQRRLVELLKLEWSMQGFQPDPRNNKFHAKEQNYTKGLFHEARTYGKRYLGSLVLDPRFVNVQVVIKDRNQLKYVPPKILKKLSIGNDPEKGPWKASTESSSMFDLLKYSNAREQKKELWESWIARSRISQHIGFKSTAHHQLSSKMIGNPETLREFIAGLYHRLRPVIIDRYEQWCKYAEKEEGIKTFGQLRTHDLFYICRREAEHFYGVDTLDLMNYFPAWPTFKKILNVIQAVLGIDFKEISDDSLERCHPSVRIYEVTDRTSNEYLGRLYLDAFAREGKVDYGWTTNIWRLKDENKGLDKLVWLVGNIKEENELLHYEELENLLENVGTVIQALLTRSPYMHLTRPHVMYSQEWDAKDFLQTFFKFFISKPELLLAMSSPHLKNGQLLTLQKAQDVSLALARGIFWDTWRTLFWADYDLSLFELEKFQDKYYLDLYKEIYAEYFPFPIEHNNFHPCSFMPIFVPQSSPCMYYRKLWCEALALDVHQTFDNEGDTLSTANRLKQIWLNNGSLKSQWEMYTQFQGREPNILAISNFYDPISNPLIDGEKKYALGC</sequence>
<dbReference type="GO" id="GO:0046872">
    <property type="term" value="F:metal ion binding"/>
    <property type="evidence" value="ECO:0007669"/>
    <property type="project" value="UniProtKB-UniRule"/>
</dbReference>
<dbReference type="PANTHER" id="PTHR11804:SF83">
    <property type="entry name" value="LD37516P"/>
    <property type="match status" value="1"/>
</dbReference>
<evidence type="ECO:0000256" key="1">
    <source>
        <dbReference type="ARBA" id="ARBA00006040"/>
    </source>
</evidence>
<evidence type="ECO:0000256" key="7">
    <source>
        <dbReference type="RuleBase" id="RU003435"/>
    </source>
</evidence>
<protein>
    <submittedName>
        <fullName evidence="10">Peptidase_M3 domain-containing protein</fullName>
    </submittedName>
</protein>
<reference evidence="10" key="1">
    <citation type="submission" date="2016-11" db="UniProtKB">
        <authorList>
            <consortium name="WormBaseParasite"/>
        </authorList>
    </citation>
    <scope>IDENTIFICATION</scope>
</reference>
<dbReference type="WBParaSite" id="MhA1_Contig1095.frz3.gene9">
    <property type="protein sequence ID" value="MhA1_Contig1095.frz3.gene9"/>
    <property type="gene ID" value="MhA1_Contig1095.frz3.gene9"/>
</dbReference>
<evidence type="ECO:0000313" key="10">
    <source>
        <dbReference type="WBParaSite" id="MhA1_Contig1095.frz3.gene9"/>
    </source>
</evidence>